<reference evidence="3" key="1">
    <citation type="journal article" date="2019" name="Int. J. Syst. Evol. Microbiol.">
        <title>The Global Catalogue of Microorganisms (GCM) 10K type strain sequencing project: providing services to taxonomists for standard genome sequencing and annotation.</title>
        <authorList>
            <consortium name="The Broad Institute Genomics Platform"/>
            <consortium name="The Broad Institute Genome Sequencing Center for Infectious Disease"/>
            <person name="Wu L."/>
            <person name="Ma J."/>
        </authorList>
    </citation>
    <scope>NUCLEOTIDE SEQUENCE [LARGE SCALE GENOMIC DNA]</scope>
    <source>
        <strain evidence="3">CCUG 15531</strain>
    </source>
</reference>
<dbReference type="InterPro" id="IPR009078">
    <property type="entry name" value="Ferritin-like_SF"/>
</dbReference>
<feature type="domain" description="DUF2383" evidence="1">
    <location>
        <begin position="7"/>
        <end position="109"/>
    </location>
</feature>
<name>A0ABW4MRN1_9BACI</name>
<evidence type="ECO:0000259" key="1">
    <source>
        <dbReference type="Pfam" id="PF09537"/>
    </source>
</evidence>
<dbReference type="Gene3D" id="1.20.1260.10">
    <property type="match status" value="1"/>
</dbReference>
<dbReference type="Proteomes" id="UP001597227">
    <property type="component" value="Unassembled WGS sequence"/>
</dbReference>
<dbReference type="SUPFAM" id="SSF47240">
    <property type="entry name" value="Ferritin-like"/>
    <property type="match status" value="1"/>
</dbReference>
<proteinExistence type="predicted"/>
<evidence type="ECO:0000313" key="2">
    <source>
        <dbReference type="EMBL" id="MFD1780629.1"/>
    </source>
</evidence>
<organism evidence="2 3">
    <name type="scientific">Fredinandcohnia salidurans</name>
    <dbReference type="NCBI Taxonomy" id="2595041"/>
    <lineage>
        <taxon>Bacteria</taxon>
        <taxon>Bacillati</taxon>
        <taxon>Bacillota</taxon>
        <taxon>Bacilli</taxon>
        <taxon>Bacillales</taxon>
        <taxon>Bacillaceae</taxon>
        <taxon>Fredinandcohnia</taxon>
    </lineage>
</organism>
<dbReference type="RefSeq" id="WP_388040383.1">
    <property type="nucleotide sequence ID" value="NZ_JBHUEK010000026.1"/>
</dbReference>
<dbReference type="CDD" id="cd00657">
    <property type="entry name" value="Ferritin_like"/>
    <property type="match status" value="1"/>
</dbReference>
<dbReference type="Pfam" id="PF09537">
    <property type="entry name" value="DUF2383"/>
    <property type="match status" value="1"/>
</dbReference>
<gene>
    <name evidence="2" type="ORF">ACFSFW_18340</name>
</gene>
<dbReference type="InterPro" id="IPR012347">
    <property type="entry name" value="Ferritin-like"/>
</dbReference>
<dbReference type="EMBL" id="JBHUEK010000026">
    <property type="protein sequence ID" value="MFD1780629.1"/>
    <property type="molecule type" value="Genomic_DNA"/>
</dbReference>
<dbReference type="InterPro" id="IPR019052">
    <property type="entry name" value="DUF2383"/>
</dbReference>
<comment type="caution">
    <text evidence="2">The sequence shown here is derived from an EMBL/GenBank/DDBJ whole genome shotgun (WGS) entry which is preliminary data.</text>
</comment>
<accession>A0ABW4MRN1</accession>
<protein>
    <submittedName>
        <fullName evidence="2">DUF2383 domain-containing protein</fullName>
    </submittedName>
</protein>
<sequence>MNNNEIVIEELNTLLRGCYMGIRAFEHHIQNLDDPVLKQKFQAMQQETKKNAQKIAERIQNLNGVPADNEGLSGRIHSSMHKMMLSNDSEGIMEDAIKGLDQYGVEYSEELVKGDLDPESRKIAEEVIDTSRRHAEEIKTLLR</sequence>
<keyword evidence="3" id="KW-1185">Reference proteome</keyword>
<evidence type="ECO:0000313" key="3">
    <source>
        <dbReference type="Proteomes" id="UP001597227"/>
    </source>
</evidence>